<dbReference type="InterPro" id="IPR014718">
    <property type="entry name" value="GH-type_carb-bd"/>
</dbReference>
<feature type="active site" evidence="5">
    <location>
        <position position="251"/>
    </location>
</feature>
<dbReference type="PANTHER" id="PTHR11122">
    <property type="entry name" value="APOSPORY-ASSOCIATED PROTEIN C-RELATED"/>
    <property type="match status" value="1"/>
</dbReference>
<feature type="active site" evidence="5">
    <location>
        <position position="150"/>
    </location>
</feature>
<dbReference type="PIRSF" id="PIRSF016020">
    <property type="entry name" value="PHexose_mutarotase"/>
    <property type="match status" value="1"/>
</dbReference>
<dbReference type="Proteomes" id="UP000288395">
    <property type="component" value="Unassembled WGS sequence"/>
</dbReference>
<dbReference type="SUPFAM" id="SSF74650">
    <property type="entry name" value="Galactose mutarotase-like"/>
    <property type="match status" value="1"/>
</dbReference>
<evidence type="ECO:0000256" key="3">
    <source>
        <dbReference type="ARBA" id="ARBA00023235"/>
    </source>
</evidence>
<dbReference type="PANTHER" id="PTHR11122:SF13">
    <property type="entry name" value="GLUCOSE-6-PHOSPHATE 1-EPIMERASE"/>
    <property type="match status" value="1"/>
</dbReference>
<dbReference type="Gene3D" id="2.70.98.10">
    <property type="match status" value="1"/>
</dbReference>
<dbReference type="OrthoDB" id="9790727at2"/>
<dbReference type="RefSeq" id="WP_126767709.1">
    <property type="nucleotide sequence ID" value="NZ_PIPJ01000007.1"/>
</dbReference>
<dbReference type="InterPro" id="IPR008183">
    <property type="entry name" value="Aldose_1/G6P_1-epimerase"/>
</dbReference>
<evidence type="ECO:0000256" key="1">
    <source>
        <dbReference type="ARBA" id="ARBA00001096"/>
    </source>
</evidence>
<dbReference type="GO" id="GO:0005975">
    <property type="term" value="P:carbohydrate metabolic process"/>
    <property type="evidence" value="ECO:0007669"/>
    <property type="project" value="InterPro"/>
</dbReference>
<dbReference type="Pfam" id="PF01263">
    <property type="entry name" value="Aldose_epim"/>
    <property type="match status" value="1"/>
</dbReference>
<dbReference type="CDD" id="cd09020">
    <property type="entry name" value="D-hex-6-P-epi_like"/>
    <property type="match status" value="1"/>
</dbReference>
<evidence type="ECO:0000313" key="6">
    <source>
        <dbReference type="EMBL" id="RUO19612.1"/>
    </source>
</evidence>
<gene>
    <name evidence="6" type="ORF">CWE08_09270</name>
</gene>
<comment type="catalytic activity">
    <reaction evidence="1">
        <text>alpha-D-glucose 6-phosphate = beta-D-glucose 6-phosphate</text>
        <dbReference type="Rhea" id="RHEA:16249"/>
        <dbReference type="ChEBI" id="CHEBI:58225"/>
        <dbReference type="ChEBI" id="CHEBI:58247"/>
        <dbReference type="EC" id="5.1.3.15"/>
    </reaction>
</comment>
<dbReference type="InterPro" id="IPR025532">
    <property type="entry name" value="G6P_1-epimerase"/>
</dbReference>
<accession>A0A432VT68</accession>
<evidence type="ECO:0000313" key="7">
    <source>
        <dbReference type="Proteomes" id="UP000288395"/>
    </source>
</evidence>
<dbReference type="GO" id="GO:0047938">
    <property type="term" value="F:glucose-6-phosphate 1-epimerase activity"/>
    <property type="evidence" value="ECO:0007669"/>
    <property type="project" value="UniProtKB-UniRule"/>
</dbReference>
<reference evidence="7" key="1">
    <citation type="journal article" date="2018" name="Front. Microbiol.">
        <title>Genome-Based Analysis Reveals the Taxonomy and Diversity of the Family Idiomarinaceae.</title>
        <authorList>
            <person name="Liu Y."/>
            <person name="Lai Q."/>
            <person name="Shao Z."/>
        </authorList>
    </citation>
    <scope>NUCLEOTIDE SEQUENCE [LARGE SCALE GENOMIC DNA]</scope>
    <source>
        <strain evidence="7">GBPy7</strain>
    </source>
</reference>
<dbReference type="EMBL" id="PIPJ01000007">
    <property type="protein sequence ID" value="RUO19612.1"/>
    <property type="molecule type" value="Genomic_DNA"/>
</dbReference>
<proteinExistence type="inferred from homology"/>
<keyword evidence="7" id="KW-1185">Reference proteome</keyword>
<evidence type="ECO:0000256" key="5">
    <source>
        <dbReference type="PIRSR" id="PIRSR016020-1"/>
    </source>
</evidence>
<dbReference type="GO" id="GO:0030246">
    <property type="term" value="F:carbohydrate binding"/>
    <property type="evidence" value="ECO:0007669"/>
    <property type="project" value="UniProtKB-UniRule"/>
</dbReference>
<keyword evidence="3 4" id="KW-0413">Isomerase</keyword>
<evidence type="ECO:0000256" key="4">
    <source>
        <dbReference type="PIRNR" id="PIRNR016020"/>
    </source>
</evidence>
<name>A0A432VT68_9GAMM</name>
<dbReference type="InterPro" id="IPR011013">
    <property type="entry name" value="Gal_mutarotase_sf_dom"/>
</dbReference>
<dbReference type="AlphaFoldDB" id="A0A432VT68"/>
<protein>
    <recommendedName>
        <fullName evidence="4">Putative glucose-6-phosphate 1-epimerase</fullName>
        <ecNumber evidence="4">5.1.3.15</ecNumber>
    </recommendedName>
</protein>
<sequence length="271" mass="30655">MVQVSPGVIEIKHPRFTARVSVRGAQLLSFIPTGLRDLLWCTAPEFVDAALAKGNKPIRGGIPICWPWFAAHPERSDFPSHGFARFMDWKLVHSEDLGEYHQLVFKLRSCAATLVYWPHEFAATVIMKLGVSCSVQFHVKTQGEWTGALHTYLAVDDIYKVELEGLGDRYQDNLDGLVLKQADEVATLNRATEQMYVEPENVTRVKEPDFGTKELCHEGHTDIMLWTPWENAGNSPADMHAGDYKRMVCVETSRIQATQRTGMLSVRIEQR</sequence>
<evidence type="ECO:0000256" key="2">
    <source>
        <dbReference type="ARBA" id="ARBA00005866"/>
    </source>
</evidence>
<comment type="caution">
    <text evidence="6">The sequence shown here is derived from an EMBL/GenBank/DDBJ whole genome shotgun (WGS) entry which is preliminary data.</text>
</comment>
<dbReference type="EC" id="5.1.3.15" evidence="4"/>
<organism evidence="6 7">
    <name type="scientific">Aliidiomarina iranensis</name>
    <dbReference type="NCBI Taxonomy" id="1434071"/>
    <lineage>
        <taxon>Bacteria</taxon>
        <taxon>Pseudomonadati</taxon>
        <taxon>Pseudomonadota</taxon>
        <taxon>Gammaproteobacteria</taxon>
        <taxon>Alteromonadales</taxon>
        <taxon>Idiomarinaceae</taxon>
        <taxon>Aliidiomarina</taxon>
    </lineage>
</organism>
<comment type="similarity">
    <text evidence="2 4">Belongs to the glucose-6-phosphate 1-epimerase family.</text>
</comment>